<comment type="caution">
    <text evidence="2">The sequence shown here is derived from an EMBL/GenBank/DDBJ whole genome shotgun (WGS) entry which is preliminary data.</text>
</comment>
<dbReference type="EMBL" id="SHKN01000002">
    <property type="protein sequence ID" value="RZT93319.1"/>
    <property type="molecule type" value="Genomic_DNA"/>
</dbReference>
<accession>A0A4V2FS83</accession>
<dbReference type="Proteomes" id="UP000293562">
    <property type="component" value="Unassembled WGS sequence"/>
</dbReference>
<evidence type="ECO:0000313" key="3">
    <source>
        <dbReference type="Proteomes" id="UP000293562"/>
    </source>
</evidence>
<sequence>MIVKPFYFIKKLIAFLGVSLLFLTSSTFAQNSTSSPYSYYGLGELNQNGSGNSISMGGTSLAYRDGGVLNIQNPAALAYIDSLKFIFNAGMAVKYTNLNQGDKSDAFNDYNLTRLAFGFKVSPRYSTAFSVSPYSSLGYDIAKREKVIGSETYLNRFLKGSGGLNQLIWSNGVKVTKNFSLGINGIYLFGNNTRDEIITLESESTYTYNSKTKLISQGIYFNLGAQYQINLGKYNFSLGAKYQPRLAVDAEQVIEVTNYSSGFGAVRHKDTDDGAFDVPESYGLGFGINKGKHLWIGGDFLHEKWSDTEVFKKSYSLRDRNKFSLGMEYKANDGYARKFFKKMTYRLGGFYDTGYITVEDEKIGAMGLSLGFGIPMAKNTGMINLAIEFGTSGTTNNNMVREDFTRITVDINLFERWFVKRKYH</sequence>
<keyword evidence="3" id="KW-1185">Reference proteome</keyword>
<reference evidence="2 3" key="1">
    <citation type="submission" date="2019-02" db="EMBL/GenBank/DDBJ databases">
        <title>Genomic Encyclopedia of Type Strains, Phase IV (KMG-IV): sequencing the most valuable type-strain genomes for metagenomic binning, comparative biology and taxonomic classification.</title>
        <authorList>
            <person name="Goeker M."/>
        </authorList>
    </citation>
    <scope>NUCLEOTIDE SEQUENCE [LARGE SCALE GENOMIC DNA]</scope>
    <source>
        <strain evidence="2 3">DSM 28825</strain>
    </source>
</reference>
<proteinExistence type="predicted"/>
<organism evidence="2 3">
    <name type="scientific">Ancylomarina subtilis</name>
    <dbReference type="NCBI Taxonomy" id="1639035"/>
    <lineage>
        <taxon>Bacteria</taxon>
        <taxon>Pseudomonadati</taxon>
        <taxon>Bacteroidota</taxon>
        <taxon>Bacteroidia</taxon>
        <taxon>Marinilabiliales</taxon>
        <taxon>Marinifilaceae</taxon>
        <taxon>Ancylomarina</taxon>
    </lineage>
</organism>
<name>A0A4V2FS83_9BACT</name>
<feature type="signal peptide" evidence="1">
    <location>
        <begin position="1"/>
        <end position="29"/>
    </location>
</feature>
<dbReference type="SUPFAM" id="SSF56935">
    <property type="entry name" value="Porins"/>
    <property type="match status" value="1"/>
</dbReference>
<protein>
    <submittedName>
        <fullName evidence="2">Long-subunit fatty acid transport protein</fullName>
    </submittedName>
</protein>
<feature type="chain" id="PRO_5020636316" evidence="1">
    <location>
        <begin position="30"/>
        <end position="424"/>
    </location>
</feature>
<evidence type="ECO:0000256" key="1">
    <source>
        <dbReference type="SAM" id="SignalP"/>
    </source>
</evidence>
<gene>
    <name evidence="2" type="ORF">EV201_2480</name>
</gene>
<evidence type="ECO:0000313" key="2">
    <source>
        <dbReference type="EMBL" id="RZT93319.1"/>
    </source>
</evidence>
<keyword evidence="1" id="KW-0732">Signal</keyword>
<dbReference type="Gene3D" id="2.40.160.60">
    <property type="entry name" value="Outer membrane protein transport protein (OMPP1/FadL/TodX)"/>
    <property type="match status" value="1"/>
</dbReference>
<dbReference type="AlphaFoldDB" id="A0A4V2FS83"/>